<dbReference type="GO" id="GO:0042602">
    <property type="term" value="F:riboflavin reductase (NADPH) activity"/>
    <property type="evidence" value="ECO:0007669"/>
    <property type="project" value="TreeGrafter"/>
</dbReference>
<name>A0A9X4NN32_9BURK</name>
<evidence type="ECO:0000313" key="8">
    <source>
        <dbReference type="EMBL" id="MDG5974212.1"/>
    </source>
</evidence>
<sequence>MSPARSAGHQARPPDFSPRDFRSALGMFATGVTIVTARTASGELAGLTASSFNSVSLDPPLVLWSLGRAAGSMAVFANGRHYAINVLAADQQALAERFAARDVDRWQGVDFVEGVSGAPVLTGCVATFECFNRSQYTEGDHVIFVGEVERCTRRASASPLLYHGGRFYTEHPLQADPSAPQPTDGRFVGSYLGYLLGQANHAVYRDFENAITAQGLTHIAWRVLAVLHDAALSPGEPAGVAIGQLAHDVLAKQPTVTKLVQRMAEEGLVALHADAADQRRTLVVATDTGRRIAAALIAQARQQETTLLARWSPGEAEAFKRYLQKLVNEPPHSAAARVVAPARGRDPVPPGSGG</sequence>
<dbReference type="SUPFAM" id="SSF46785">
    <property type="entry name" value="Winged helix' DNA-binding domain"/>
    <property type="match status" value="1"/>
</dbReference>
<dbReference type="Proteomes" id="UP001152876">
    <property type="component" value="Unassembled WGS sequence"/>
</dbReference>
<dbReference type="PANTHER" id="PTHR30466">
    <property type="entry name" value="FLAVIN REDUCTASE"/>
    <property type="match status" value="1"/>
</dbReference>
<evidence type="ECO:0000256" key="4">
    <source>
        <dbReference type="ARBA" id="ARBA00023125"/>
    </source>
</evidence>
<comment type="caution">
    <text evidence="8">The sequence shown here is derived from an EMBL/GenBank/DDBJ whole genome shotgun (WGS) entry which is preliminary data.</text>
</comment>
<dbReference type="Gene3D" id="2.30.110.10">
    <property type="entry name" value="Electron Transport, Fmn-binding Protein, Chain A"/>
    <property type="match status" value="1"/>
</dbReference>
<keyword evidence="5" id="KW-0804">Transcription</keyword>
<organism evidence="8 9">
    <name type="scientific">Hydrogenophaga taeniospiralis CCUG 15921</name>
    <dbReference type="NCBI Taxonomy" id="1281780"/>
    <lineage>
        <taxon>Bacteria</taxon>
        <taxon>Pseudomonadati</taxon>
        <taxon>Pseudomonadota</taxon>
        <taxon>Betaproteobacteria</taxon>
        <taxon>Burkholderiales</taxon>
        <taxon>Comamonadaceae</taxon>
        <taxon>Hydrogenophaga</taxon>
    </lineage>
</organism>
<proteinExistence type="inferred from homology"/>
<accession>A0A9X4NN32</accession>
<feature type="compositionally biased region" description="Low complexity" evidence="6">
    <location>
        <begin position="333"/>
        <end position="342"/>
    </location>
</feature>
<dbReference type="GO" id="GO:0003677">
    <property type="term" value="F:DNA binding"/>
    <property type="evidence" value="ECO:0007669"/>
    <property type="project" value="UniProtKB-KW"/>
</dbReference>
<dbReference type="GO" id="GO:0003700">
    <property type="term" value="F:DNA-binding transcription factor activity"/>
    <property type="evidence" value="ECO:0007669"/>
    <property type="project" value="InterPro"/>
</dbReference>
<evidence type="ECO:0000256" key="1">
    <source>
        <dbReference type="ARBA" id="ARBA00008898"/>
    </source>
</evidence>
<dbReference type="InterPro" id="IPR050268">
    <property type="entry name" value="NADH-dep_flavin_reductase"/>
</dbReference>
<keyword evidence="2" id="KW-0560">Oxidoreductase</keyword>
<reference evidence="8" key="1">
    <citation type="submission" date="2013-01" db="EMBL/GenBank/DDBJ databases">
        <title>Genome draft of Hydrogenophaga taeniospiralis 2K1.</title>
        <authorList>
            <person name="Gomila M."/>
            <person name="Lalucat J."/>
        </authorList>
    </citation>
    <scope>NUCLEOTIDE SEQUENCE</scope>
    <source>
        <strain evidence="8">CCUG 15921</strain>
    </source>
</reference>
<feature type="region of interest" description="Disordered" evidence="6">
    <location>
        <begin position="333"/>
        <end position="354"/>
    </location>
</feature>
<keyword evidence="3" id="KW-0805">Transcription regulation</keyword>
<dbReference type="InterPro" id="IPR000835">
    <property type="entry name" value="HTH_MarR-typ"/>
</dbReference>
<dbReference type="InterPro" id="IPR012349">
    <property type="entry name" value="Split_barrel_FMN-bd"/>
</dbReference>
<evidence type="ECO:0000256" key="2">
    <source>
        <dbReference type="ARBA" id="ARBA00023002"/>
    </source>
</evidence>
<protein>
    <submittedName>
        <fullName evidence="8">Flavin reductase FMN-binding protein</fullName>
    </submittedName>
</protein>
<dbReference type="InterPro" id="IPR002563">
    <property type="entry name" value="Flavin_Rdtase-like_dom"/>
</dbReference>
<dbReference type="Pfam" id="PF01613">
    <property type="entry name" value="Flavin_Reduct"/>
    <property type="match status" value="1"/>
</dbReference>
<dbReference type="Gene3D" id="1.10.10.10">
    <property type="entry name" value="Winged helix-like DNA-binding domain superfamily/Winged helix DNA-binding domain"/>
    <property type="match status" value="1"/>
</dbReference>
<dbReference type="SMART" id="SM00903">
    <property type="entry name" value="Flavin_Reduct"/>
    <property type="match status" value="1"/>
</dbReference>
<dbReference type="SMART" id="SM00347">
    <property type="entry name" value="HTH_MARR"/>
    <property type="match status" value="1"/>
</dbReference>
<dbReference type="PANTHER" id="PTHR30466:SF11">
    <property type="entry name" value="FLAVIN-DEPENDENT MONOOXYGENASE, REDUCTASE SUBUNIT HSAB"/>
    <property type="match status" value="1"/>
</dbReference>
<dbReference type="PROSITE" id="PS50995">
    <property type="entry name" value="HTH_MARR_2"/>
    <property type="match status" value="1"/>
</dbReference>
<dbReference type="EMBL" id="AOGK01000002">
    <property type="protein sequence ID" value="MDG5974212.1"/>
    <property type="molecule type" value="Genomic_DNA"/>
</dbReference>
<evidence type="ECO:0000256" key="3">
    <source>
        <dbReference type="ARBA" id="ARBA00023015"/>
    </source>
</evidence>
<dbReference type="AlphaFoldDB" id="A0A9X4NN32"/>
<dbReference type="GO" id="GO:0010181">
    <property type="term" value="F:FMN binding"/>
    <property type="evidence" value="ECO:0007669"/>
    <property type="project" value="InterPro"/>
</dbReference>
<comment type="similarity">
    <text evidence="1">Belongs to the non-flavoprotein flavin reductase family.</text>
</comment>
<evidence type="ECO:0000256" key="6">
    <source>
        <dbReference type="SAM" id="MobiDB-lite"/>
    </source>
</evidence>
<gene>
    <name evidence="8" type="ORF">H010_03057</name>
</gene>
<dbReference type="InterPro" id="IPR023187">
    <property type="entry name" value="Tscrpt_reg_MarR-type_CS"/>
</dbReference>
<dbReference type="PROSITE" id="PS01117">
    <property type="entry name" value="HTH_MARR_1"/>
    <property type="match status" value="1"/>
</dbReference>
<evidence type="ECO:0000313" key="9">
    <source>
        <dbReference type="Proteomes" id="UP001152876"/>
    </source>
</evidence>
<dbReference type="InterPro" id="IPR036388">
    <property type="entry name" value="WH-like_DNA-bd_sf"/>
</dbReference>
<evidence type="ECO:0000256" key="5">
    <source>
        <dbReference type="ARBA" id="ARBA00023163"/>
    </source>
</evidence>
<evidence type="ECO:0000259" key="7">
    <source>
        <dbReference type="PROSITE" id="PS50995"/>
    </source>
</evidence>
<feature type="domain" description="HTH marR-type" evidence="7">
    <location>
        <begin position="189"/>
        <end position="328"/>
    </location>
</feature>
<keyword evidence="9" id="KW-1185">Reference proteome</keyword>
<dbReference type="SUPFAM" id="SSF50475">
    <property type="entry name" value="FMN-binding split barrel"/>
    <property type="match status" value="1"/>
</dbReference>
<dbReference type="InterPro" id="IPR036390">
    <property type="entry name" value="WH_DNA-bd_sf"/>
</dbReference>
<keyword evidence="4" id="KW-0238">DNA-binding</keyword>